<accession>U1QMI0</accession>
<protein>
    <submittedName>
        <fullName evidence="3">Uncharacterized protein</fullName>
    </submittedName>
</protein>
<sequence>MLNAYPYRRVERFAIREMTTRPFTSWKSITPMILVLFVLCPPGAAIAAGLPLIFLRNNDTWKRRPLIALVIGILLWAASAAVGVIPFGSMFVALGHALRGTPNWPLALFIWLIGSTWYSAPGLVIGGLLALGRGAGIDLSQEKFLQAPRTGLRSLERSKQAARDELATADIQDATE</sequence>
<dbReference type="HOGENOM" id="CLU_1782729_0_0_11"/>
<dbReference type="PATRIC" id="fig|1227262.3.peg.144"/>
<feature type="transmembrane region" description="Helical" evidence="2">
    <location>
        <begin position="66"/>
        <end position="88"/>
    </location>
</feature>
<keyword evidence="2" id="KW-0812">Transmembrane</keyword>
<dbReference type="EMBL" id="AWSD01000023">
    <property type="protein sequence ID" value="ERH23311.1"/>
    <property type="molecule type" value="Genomic_DNA"/>
</dbReference>
<gene>
    <name evidence="3" type="ORF">HMPREF1549_00186</name>
</gene>
<name>U1QMI0_9ACTO</name>
<keyword evidence="2" id="KW-1133">Transmembrane helix</keyword>
<dbReference type="Proteomes" id="UP000016498">
    <property type="component" value="Unassembled WGS sequence"/>
</dbReference>
<evidence type="ECO:0000256" key="1">
    <source>
        <dbReference type="SAM" id="MobiDB-lite"/>
    </source>
</evidence>
<proteinExistence type="predicted"/>
<organism evidence="3 4">
    <name type="scientific">Actinomyces johnsonii F0510</name>
    <dbReference type="NCBI Taxonomy" id="1227262"/>
    <lineage>
        <taxon>Bacteria</taxon>
        <taxon>Bacillati</taxon>
        <taxon>Actinomycetota</taxon>
        <taxon>Actinomycetes</taxon>
        <taxon>Actinomycetales</taxon>
        <taxon>Actinomycetaceae</taxon>
        <taxon>Actinomyces</taxon>
    </lineage>
</organism>
<reference evidence="3 4" key="1">
    <citation type="submission" date="2013-06" db="EMBL/GenBank/DDBJ databases">
        <authorList>
            <person name="Weinstock G."/>
            <person name="Sodergren E."/>
            <person name="Lobos E.A."/>
            <person name="Fulton L."/>
            <person name="Fulton R."/>
            <person name="Courtney L."/>
            <person name="Fronick C."/>
            <person name="O'Laughlin M."/>
            <person name="Godfrey J."/>
            <person name="Wilson R.M."/>
            <person name="Miner T."/>
            <person name="Farmer C."/>
            <person name="Delehaunty K."/>
            <person name="Cordes M."/>
            <person name="Minx P."/>
            <person name="Tomlinson C."/>
            <person name="Chen J."/>
            <person name="Wollam A."/>
            <person name="Pepin K.H."/>
            <person name="Bhonagiri V."/>
            <person name="Zhang X."/>
            <person name="Warren W."/>
            <person name="Mitreva M."/>
            <person name="Mardis E.R."/>
            <person name="Wilson R.K."/>
        </authorList>
    </citation>
    <scope>NUCLEOTIDE SEQUENCE [LARGE SCALE GENOMIC DNA]</scope>
    <source>
        <strain evidence="3 4">F0510</strain>
    </source>
</reference>
<keyword evidence="2" id="KW-0472">Membrane</keyword>
<evidence type="ECO:0000313" key="3">
    <source>
        <dbReference type="EMBL" id="ERH23311.1"/>
    </source>
</evidence>
<dbReference type="AlphaFoldDB" id="U1QMI0"/>
<evidence type="ECO:0000256" key="2">
    <source>
        <dbReference type="SAM" id="Phobius"/>
    </source>
</evidence>
<feature type="transmembrane region" description="Helical" evidence="2">
    <location>
        <begin position="108"/>
        <end position="131"/>
    </location>
</feature>
<feature type="transmembrane region" description="Helical" evidence="2">
    <location>
        <begin position="32"/>
        <end position="54"/>
    </location>
</feature>
<comment type="caution">
    <text evidence="3">The sequence shown here is derived from an EMBL/GenBank/DDBJ whole genome shotgun (WGS) entry which is preliminary data.</text>
</comment>
<feature type="compositionally biased region" description="Basic and acidic residues" evidence="1">
    <location>
        <begin position="156"/>
        <end position="166"/>
    </location>
</feature>
<feature type="region of interest" description="Disordered" evidence="1">
    <location>
        <begin position="156"/>
        <end position="176"/>
    </location>
</feature>
<evidence type="ECO:0000313" key="4">
    <source>
        <dbReference type="Proteomes" id="UP000016498"/>
    </source>
</evidence>